<evidence type="ECO:0000256" key="1">
    <source>
        <dbReference type="SAM" id="MobiDB-lite"/>
    </source>
</evidence>
<reference evidence="2" key="2">
    <citation type="journal article" date="2023" name="IMA Fungus">
        <title>Comparative genomic study of the Penicillium genus elucidates a diverse pangenome and 15 lateral gene transfer events.</title>
        <authorList>
            <person name="Petersen C."/>
            <person name="Sorensen T."/>
            <person name="Nielsen M.R."/>
            <person name="Sondergaard T.E."/>
            <person name="Sorensen J.L."/>
            <person name="Fitzpatrick D.A."/>
            <person name="Frisvad J.C."/>
            <person name="Nielsen K.L."/>
        </authorList>
    </citation>
    <scope>NUCLEOTIDE SEQUENCE</scope>
    <source>
        <strain evidence="2">IBT 30069</strain>
    </source>
</reference>
<evidence type="ECO:0000313" key="3">
    <source>
        <dbReference type="Proteomes" id="UP001149165"/>
    </source>
</evidence>
<evidence type="ECO:0000313" key="2">
    <source>
        <dbReference type="EMBL" id="KAJ5115793.1"/>
    </source>
</evidence>
<feature type="compositionally biased region" description="Acidic residues" evidence="1">
    <location>
        <begin position="122"/>
        <end position="132"/>
    </location>
</feature>
<organism evidence="2 3">
    <name type="scientific">Penicillium angulare</name>
    <dbReference type="NCBI Taxonomy" id="116970"/>
    <lineage>
        <taxon>Eukaryota</taxon>
        <taxon>Fungi</taxon>
        <taxon>Dikarya</taxon>
        <taxon>Ascomycota</taxon>
        <taxon>Pezizomycotina</taxon>
        <taxon>Eurotiomycetes</taxon>
        <taxon>Eurotiomycetidae</taxon>
        <taxon>Eurotiales</taxon>
        <taxon>Aspergillaceae</taxon>
        <taxon>Penicillium</taxon>
    </lineage>
</organism>
<feature type="compositionally biased region" description="Low complexity" evidence="1">
    <location>
        <begin position="236"/>
        <end position="248"/>
    </location>
</feature>
<dbReference type="Proteomes" id="UP001149165">
    <property type="component" value="Unassembled WGS sequence"/>
</dbReference>
<dbReference type="AlphaFoldDB" id="A0A9W9GCZ2"/>
<proteinExistence type="predicted"/>
<keyword evidence="3" id="KW-1185">Reference proteome</keyword>
<sequence length="462" mass="50778">MPFPATPSPFRLSRRQPSTRRTAGPQFANSPRFLFSQSTQTTDGDSEIADDDFPPSTAPVRSTPRTHQDVIPSRSRRDVIVDWDDEDLPRSTSTQRKTNTSAYDIIDSTPPEATEESRFFDAGDEDDPEDIQDSNKRRRILEENPSLTQNPRESIEEHSELSPDSPQNVFAAPPATPAPNTHTDTTLQNSSMRAPIGGPVGLRAPTPASTRTPLHAKPRFILSARKPPNSQPQFRAETPAPSYPTSTPAEKRKPTFVLPASPSPKKPADDIPAPFSPSSRSLRRRGRPRSGASSYTPGGMAAEVRSWVLDMGSKREQARHTHAELEESTRSSEEFSQYVLTARVLSVGQGSLSSSGPLAFITVERVKDSSGKDDDADVLQILAMGAPRSKPQSCSRPSPIHIQAGDLLGFHRGLAWDMELSSPGEFESTGDMRNMLRDADAIENSMQRWLVAMEWDLISEAT</sequence>
<dbReference type="OrthoDB" id="5389296at2759"/>
<gene>
    <name evidence="2" type="ORF">N7456_000141</name>
</gene>
<name>A0A9W9GCZ2_9EURO</name>
<comment type="caution">
    <text evidence="2">The sequence shown here is derived from an EMBL/GenBank/DDBJ whole genome shotgun (WGS) entry which is preliminary data.</text>
</comment>
<dbReference type="EMBL" id="JAPQKH010000001">
    <property type="protein sequence ID" value="KAJ5115793.1"/>
    <property type="molecule type" value="Genomic_DNA"/>
</dbReference>
<feature type="region of interest" description="Disordered" evidence="1">
    <location>
        <begin position="1"/>
        <end position="298"/>
    </location>
</feature>
<protein>
    <submittedName>
        <fullName evidence="2">Uncharacterized protein</fullName>
    </submittedName>
</protein>
<feature type="compositionally biased region" description="Acidic residues" evidence="1">
    <location>
        <begin position="44"/>
        <end position="53"/>
    </location>
</feature>
<reference evidence="2" key="1">
    <citation type="submission" date="2022-11" db="EMBL/GenBank/DDBJ databases">
        <authorList>
            <person name="Petersen C."/>
        </authorList>
    </citation>
    <scope>NUCLEOTIDE SEQUENCE</scope>
    <source>
        <strain evidence="2">IBT 30069</strain>
    </source>
</reference>
<feature type="compositionally biased region" description="Polar residues" evidence="1">
    <location>
        <begin position="90"/>
        <end position="102"/>
    </location>
</feature>
<accession>A0A9W9GCZ2</accession>